<feature type="binding site" evidence="7">
    <location>
        <position position="276"/>
    </location>
    <ligand>
        <name>ATP</name>
        <dbReference type="ChEBI" id="CHEBI:30616"/>
    </ligand>
</feature>
<dbReference type="PROSITE" id="PS50862">
    <property type="entry name" value="AA_TRNA_LIGASE_II"/>
    <property type="match status" value="1"/>
</dbReference>
<feature type="binding site" evidence="7 9">
    <location>
        <begin position="354"/>
        <end position="357"/>
    </location>
    <ligand>
        <name>ATP</name>
        <dbReference type="ChEBI" id="CHEBI:30616"/>
    </ligand>
</feature>
<keyword evidence="5 7" id="KW-0648">Protein biosynthesis</keyword>
<dbReference type="UniPathway" id="UPA00906">
    <property type="reaction ID" value="UER00895"/>
</dbReference>
<dbReference type="NCBIfam" id="TIGR00414">
    <property type="entry name" value="serS"/>
    <property type="match status" value="1"/>
</dbReference>
<feature type="binding site" evidence="7">
    <location>
        <position position="389"/>
    </location>
    <ligand>
        <name>L-serine</name>
        <dbReference type="ChEBI" id="CHEBI:33384"/>
    </ligand>
</feature>
<keyword evidence="2 7" id="KW-0436">Ligase</keyword>
<dbReference type="GO" id="GO:0006434">
    <property type="term" value="P:seryl-tRNA aminoacylation"/>
    <property type="evidence" value="ECO:0007669"/>
    <property type="project" value="UniProtKB-UniRule"/>
</dbReference>
<dbReference type="InterPro" id="IPR042103">
    <property type="entry name" value="SerRS_1_N_sf"/>
</dbReference>
<proteinExistence type="inferred from homology"/>
<evidence type="ECO:0000256" key="1">
    <source>
        <dbReference type="ARBA" id="ARBA00022490"/>
    </source>
</evidence>
<dbReference type="InterPro" id="IPR002317">
    <property type="entry name" value="Ser-tRNA-ligase_type_1"/>
</dbReference>
<dbReference type="GO" id="GO:0005737">
    <property type="term" value="C:cytoplasm"/>
    <property type="evidence" value="ECO:0007669"/>
    <property type="project" value="UniProtKB-SubCell"/>
</dbReference>
<dbReference type="PIRSF" id="PIRSF001529">
    <property type="entry name" value="Ser-tRNA-synth_IIa"/>
    <property type="match status" value="1"/>
</dbReference>
<comment type="catalytic activity">
    <reaction evidence="7">
        <text>tRNA(Ser) + L-serine + ATP = L-seryl-tRNA(Ser) + AMP + diphosphate + H(+)</text>
        <dbReference type="Rhea" id="RHEA:12292"/>
        <dbReference type="Rhea" id="RHEA-COMP:9669"/>
        <dbReference type="Rhea" id="RHEA-COMP:9703"/>
        <dbReference type="ChEBI" id="CHEBI:15378"/>
        <dbReference type="ChEBI" id="CHEBI:30616"/>
        <dbReference type="ChEBI" id="CHEBI:33019"/>
        <dbReference type="ChEBI" id="CHEBI:33384"/>
        <dbReference type="ChEBI" id="CHEBI:78442"/>
        <dbReference type="ChEBI" id="CHEBI:78533"/>
        <dbReference type="ChEBI" id="CHEBI:456215"/>
        <dbReference type="EC" id="6.1.1.11"/>
    </reaction>
</comment>
<evidence type="ECO:0000256" key="5">
    <source>
        <dbReference type="ARBA" id="ARBA00022917"/>
    </source>
</evidence>
<feature type="binding site" evidence="7 8">
    <location>
        <position position="283"/>
    </location>
    <ligand>
        <name>L-serine</name>
        <dbReference type="ChEBI" id="CHEBI:33384"/>
    </ligand>
</feature>
<dbReference type="InterPro" id="IPR002314">
    <property type="entry name" value="aa-tRNA-synt_IIb"/>
</dbReference>
<feature type="binding site" evidence="9">
    <location>
        <begin position="276"/>
        <end position="279"/>
    </location>
    <ligand>
        <name>ATP</name>
        <dbReference type="ChEBI" id="CHEBI:30616"/>
    </ligand>
</feature>
<sequence length="436" mass="49237">MLDYRFIKEHLDEVKKNISDRNMVADADLVVKLFDERTALTTKLQALQQKRNENAASMKQKLDAETRAKYIEEGKKIKEDVAAAEKELAEVEEKLDATGRQIPNMHHPDTPIGKLDTENLEVKKVGTPRKFDFQPKDHVTLGEELDILDFDRGTKVSGPKFYYLKNEAVFLEQALIMYALNILRKHGFTQFITPDVAKQEILQGIGFNPRGNESNVYCIEDEGTCLVATAEITLGGYHSGEILEKSALPLFYCGLSHCFRREAGGAGQFSKGLYRVHQFDKVEMFVYSLPEESDKIHEKLRLIEEEIFTGLGLPFHVVDTCTGDLGAPAYRKWDLEAWMPGRANEAHPDGDYGEVTSTSNCTDYQARRLNVKYRDDDGKNKYVHMLNGTAIAVGRAMLAILENYQNADGSVTIPEVLVPYCGFDKILPKNKKQSNQ</sequence>
<keyword evidence="1 7" id="KW-0963">Cytoplasm</keyword>
<dbReference type="InterPro" id="IPR045864">
    <property type="entry name" value="aa-tRNA-synth_II/BPL/LPL"/>
</dbReference>
<feature type="binding site" evidence="8">
    <location>
        <position position="260"/>
    </location>
    <ligand>
        <name>L-serine</name>
        <dbReference type="ChEBI" id="CHEBI:33384"/>
    </ligand>
</feature>
<dbReference type="EMBL" id="JACHFQ010000003">
    <property type="protein sequence ID" value="MBB5225653.1"/>
    <property type="molecule type" value="Genomic_DNA"/>
</dbReference>
<dbReference type="EC" id="6.1.1.11" evidence="7"/>
<dbReference type="HAMAP" id="MF_00176">
    <property type="entry name" value="Ser_tRNA_synth_type1"/>
    <property type="match status" value="1"/>
</dbReference>
<dbReference type="InterPro" id="IPR015866">
    <property type="entry name" value="Ser-tRNA-synth_1_N"/>
</dbReference>
<comment type="subunit">
    <text evidence="7">Homodimer. The tRNA molecule binds across the dimer.</text>
</comment>
<dbReference type="Gene3D" id="3.30.930.10">
    <property type="entry name" value="Bira Bifunctional Protein, Domain 2"/>
    <property type="match status" value="1"/>
</dbReference>
<protein>
    <recommendedName>
        <fullName evidence="7">Serine--tRNA ligase</fullName>
        <ecNumber evidence="7">6.1.1.11</ecNumber>
    </recommendedName>
    <alternativeName>
        <fullName evidence="7">Seryl-tRNA synthetase</fullName>
        <shortName evidence="7">SerRS</shortName>
    </alternativeName>
    <alternativeName>
        <fullName evidence="7">Seryl-tRNA(Ser/Sec) synthetase</fullName>
    </alternativeName>
</protein>
<comment type="caution">
    <text evidence="12">The sequence shown here is derived from an EMBL/GenBank/DDBJ whole genome shotgun (WGS) entry which is preliminary data.</text>
</comment>
<comment type="catalytic activity">
    <reaction evidence="7">
        <text>tRNA(Sec) + L-serine + ATP = L-seryl-tRNA(Sec) + AMP + diphosphate + H(+)</text>
        <dbReference type="Rhea" id="RHEA:42580"/>
        <dbReference type="Rhea" id="RHEA-COMP:9742"/>
        <dbReference type="Rhea" id="RHEA-COMP:10128"/>
        <dbReference type="ChEBI" id="CHEBI:15378"/>
        <dbReference type="ChEBI" id="CHEBI:30616"/>
        <dbReference type="ChEBI" id="CHEBI:33019"/>
        <dbReference type="ChEBI" id="CHEBI:33384"/>
        <dbReference type="ChEBI" id="CHEBI:78442"/>
        <dbReference type="ChEBI" id="CHEBI:78533"/>
        <dbReference type="ChEBI" id="CHEBI:456215"/>
        <dbReference type="EC" id="6.1.1.11"/>
    </reaction>
</comment>
<dbReference type="GO" id="GO:0004828">
    <property type="term" value="F:serine-tRNA ligase activity"/>
    <property type="evidence" value="ECO:0007669"/>
    <property type="project" value="UniProtKB-UniRule"/>
</dbReference>
<comment type="subcellular location">
    <subcellularLocation>
        <location evidence="7">Cytoplasm</location>
    </subcellularLocation>
</comment>
<evidence type="ECO:0000256" key="8">
    <source>
        <dbReference type="PIRSR" id="PIRSR001529-1"/>
    </source>
</evidence>
<feature type="binding site" evidence="7">
    <location>
        <begin position="229"/>
        <end position="231"/>
    </location>
    <ligand>
        <name>L-serine</name>
        <dbReference type="ChEBI" id="CHEBI:33384"/>
    </ligand>
</feature>
<evidence type="ECO:0000256" key="9">
    <source>
        <dbReference type="PIRSR" id="PIRSR001529-2"/>
    </source>
</evidence>
<feature type="binding site" evidence="8">
    <location>
        <position position="387"/>
    </location>
    <ligand>
        <name>L-serine</name>
        <dbReference type="ChEBI" id="CHEBI:33384"/>
    </ligand>
</feature>
<name>A0A7W8G875_9SPIR</name>
<keyword evidence="6 7" id="KW-0030">Aminoacyl-tRNA synthetase</keyword>
<dbReference type="InterPro" id="IPR033729">
    <property type="entry name" value="SerRS_core"/>
</dbReference>
<reference evidence="12 13" key="1">
    <citation type="submission" date="2020-08" db="EMBL/GenBank/DDBJ databases">
        <title>Genomic Encyclopedia of Type Strains, Phase IV (KMG-IV): sequencing the most valuable type-strain genomes for metagenomic binning, comparative biology and taxonomic classification.</title>
        <authorList>
            <person name="Goeker M."/>
        </authorList>
    </citation>
    <scope>NUCLEOTIDE SEQUENCE [LARGE SCALE GENOMIC DNA]</scope>
    <source>
        <strain evidence="12 13">DSM 103462</strain>
    </source>
</reference>
<dbReference type="Pfam" id="PF02403">
    <property type="entry name" value="Seryl_tRNA_N"/>
    <property type="match status" value="1"/>
</dbReference>
<keyword evidence="13" id="KW-1185">Reference proteome</keyword>
<evidence type="ECO:0000256" key="3">
    <source>
        <dbReference type="ARBA" id="ARBA00022741"/>
    </source>
</evidence>
<dbReference type="Proteomes" id="UP000518887">
    <property type="component" value="Unassembled WGS sequence"/>
</dbReference>
<dbReference type="InterPro" id="IPR006195">
    <property type="entry name" value="aa-tRNA-synth_II"/>
</dbReference>
<keyword evidence="3 7" id="KW-0547">Nucleotide-binding</keyword>
<dbReference type="SUPFAM" id="SSF46589">
    <property type="entry name" value="tRNA-binding arm"/>
    <property type="match status" value="1"/>
</dbReference>
<evidence type="ECO:0000259" key="11">
    <source>
        <dbReference type="PROSITE" id="PS50862"/>
    </source>
</evidence>
<dbReference type="GO" id="GO:0016260">
    <property type="term" value="P:selenocysteine biosynthetic process"/>
    <property type="evidence" value="ECO:0007669"/>
    <property type="project" value="UniProtKB-UniRule"/>
</dbReference>
<dbReference type="SUPFAM" id="SSF55681">
    <property type="entry name" value="Class II aaRS and biotin synthetases"/>
    <property type="match status" value="1"/>
</dbReference>
<evidence type="ECO:0000256" key="2">
    <source>
        <dbReference type="ARBA" id="ARBA00022598"/>
    </source>
</evidence>
<feature type="site" description="Important for serine binding" evidence="8">
    <location>
        <position position="389"/>
    </location>
</feature>
<dbReference type="RefSeq" id="WP_184658151.1">
    <property type="nucleotide sequence ID" value="NZ_CP031518.1"/>
</dbReference>
<accession>A0A7W8G875</accession>
<dbReference type="PRINTS" id="PR00981">
    <property type="entry name" value="TRNASYNTHSER"/>
</dbReference>
<evidence type="ECO:0000256" key="10">
    <source>
        <dbReference type="SAM" id="Coils"/>
    </source>
</evidence>
<dbReference type="InterPro" id="IPR010978">
    <property type="entry name" value="tRNA-bd_arm"/>
</dbReference>
<dbReference type="AlphaFoldDB" id="A0A7W8G875"/>
<dbReference type="PANTHER" id="PTHR11778">
    <property type="entry name" value="SERYL-TRNA SYNTHETASE"/>
    <property type="match status" value="1"/>
</dbReference>
<comment type="pathway">
    <text evidence="7">Aminoacyl-tRNA biosynthesis; selenocysteinyl-tRNA(Sec) biosynthesis; L-seryl-tRNA(Sec) from L-serine and tRNA(Sec): step 1/1.</text>
</comment>
<dbReference type="CDD" id="cd00770">
    <property type="entry name" value="SerRS_core"/>
    <property type="match status" value="1"/>
</dbReference>
<dbReference type="Gene3D" id="1.10.287.40">
    <property type="entry name" value="Serine-tRNA synthetase, tRNA binding domain"/>
    <property type="match status" value="1"/>
</dbReference>
<dbReference type="GO" id="GO:0005524">
    <property type="term" value="F:ATP binding"/>
    <property type="evidence" value="ECO:0007669"/>
    <property type="project" value="UniProtKB-UniRule"/>
</dbReference>
<gene>
    <name evidence="7" type="primary">serS</name>
    <name evidence="12" type="ORF">HNP76_001010</name>
</gene>
<evidence type="ECO:0000256" key="4">
    <source>
        <dbReference type="ARBA" id="ARBA00022840"/>
    </source>
</evidence>
<organism evidence="12 13">
    <name type="scientific">Treponema ruminis</name>
    <dbReference type="NCBI Taxonomy" id="744515"/>
    <lineage>
        <taxon>Bacteria</taxon>
        <taxon>Pseudomonadati</taxon>
        <taxon>Spirochaetota</taxon>
        <taxon>Spirochaetia</taxon>
        <taxon>Spirochaetales</taxon>
        <taxon>Treponemataceae</taxon>
        <taxon>Treponema</taxon>
    </lineage>
</organism>
<evidence type="ECO:0000313" key="12">
    <source>
        <dbReference type="EMBL" id="MBB5225653.1"/>
    </source>
</evidence>
<comment type="similarity">
    <text evidence="7">Belongs to the class-II aminoacyl-tRNA synthetase family. Type-1 seryl-tRNA synthetase subfamily.</text>
</comment>
<dbReference type="Pfam" id="PF00587">
    <property type="entry name" value="tRNA-synt_2b"/>
    <property type="match status" value="1"/>
</dbReference>
<comment type="function">
    <text evidence="7">Catalyzes the attachment of serine to tRNA(Ser). Is also able to aminoacylate tRNA(Sec) with serine, to form the misacylated tRNA L-seryl-tRNA(Sec), which will be further converted into selenocysteinyl-tRNA(Sec).</text>
</comment>
<evidence type="ECO:0000256" key="7">
    <source>
        <dbReference type="HAMAP-Rule" id="MF_00176"/>
    </source>
</evidence>
<evidence type="ECO:0000313" key="13">
    <source>
        <dbReference type="Proteomes" id="UP000518887"/>
    </source>
</evidence>
<feature type="coiled-coil region" evidence="10">
    <location>
        <begin position="30"/>
        <end position="101"/>
    </location>
</feature>
<keyword evidence="4 7" id="KW-0067">ATP-binding</keyword>
<feature type="binding site" evidence="7 9">
    <location>
        <begin position="260"/>
        <end position="262"/>
    </location>
    <ligand>
        <name>ATP</name>
        <dbReference type="ChEBI" id="CHEBI:30616"/>
    </ligand>
</feature>
<keyword evidence="10" id="KW-0175">Coiled coil</keyword>
<evidence type="ECO:0000256" key="6">
    <source>
        <dbReference type="ARBA" id="ARBA00023146"/>
    </source>
</evidence>
<comment type="domain">
    <text evidence="7">Consists of two distinct domains, a catalytic core and a N-terminal extension that is involved in tRNA binding.</text>
</comment>
<feature type="binding site" evidence="8">
    <location>
        <position position="229"/>
    </location>
    <ligand>
        <name>L-serine</name>
        <dbReference type="ChEBI" id="CHEBI:33384"/>
    </ligand>
</feature>
<feature type="domain" description="Aminoacyl-transfer RNA synthetases class-II family profile" evidence="11">
    <location>
        <begin position="137"/>
        <end position="414"/>
    </location>
</feature>